<name>A0A3B0JQF4_DROGU</name>
<evidence type="ECO:0000256" key="1">
    <source>
        <dbReference type="SAM" id="MobiDB-lite"/>
    </source>
</evidence>
<gene>
    <name evidence="2" type="ORF">DGUA_6G017013</name>
</gene>
<dbReference type="OrthoDB" id="418634at2759"/>
<keyword evidence="3" id="KW-1185">Reference proteome</keyword>
<sequence>MSQFDYTCYTVPECSTDDDDDHNDEVGSDGTLGHKDHSDCTQESDATTTTSSLERRHIYRSQYRSSGRSYGPQRASMPLLRSSQSREMTPQLGTYHEVPETPPQWGYFVPLSPNCFFSPPMQRRRF</sequence>
<dbReference type="EMBL" id="OUUW01000008">
    <property type="protein sequence ID" value="SPP84427.1"/>
    <property type="molecule type" value="Genomic_DNA"/>
</dbReference>
<dbReference type="AlphaFoldDB" id="A0A3B0JQF4"/>
<proteinExistence type="predicted"/>
<reference evidence="3" key="1">
    <citation type="submission" date="2018-01" db="EMBL/GenBank/DDBJ databases">
        <authorList>
            <person name="Alioto T."/>
            <person name="Alioto T."/>
        </authorList>
    </citation>
    <scope>NUCLEOTIDE SEQUENCE [LARGE SCALE GENOMIC DNA]</scope>
</reference>
<accession>A0A3B0JQF4</accession>
<evidence type="ECO:0000313" key="2">
    <source>
        <dbReference type="EMBL" id="SPP84427.1"/>
    </source>
</evidence>
<feature type="compositionally biased region" description="Polar residues" evidence="1">
    <location>
        <begin position="41"/>
        <end position="52"/>
    </location>
</feature>
<dbReference type="Proteomes" id="UP000268350">
    <property type="component" value="Unassembled WGS sequence"/>
</dbReference>
<feature type="non-terminal residue" evidence="2">
    <location>
        <position position="126"/>
    </location>
</feature>
<feature type="compositionally biased region" description="Low complexity" evidence="1">
    <location>
        <begin position="60"/>
        <end position="71"/>
    </location>
</feature>
<dbReference type="OMA" id="GTYHEVP"/>
<feature type="region of interest" description="Disordered" evidence="1">
    <location>
        <begin position="1"/>
        <end position="85"/>
    </location>
</feature>
<organism evidence="2 3">
    <name type="scientific">Drosophila guanche</name>
    <name type="common">Fruit fly</name>
    <dbReference type="NCBI Taxonomy" id="7266"/>
    <lineage>
        <taxon>Eukaryota</taxon>
        <taxon>Metazoa</taxon>
        <taxon>Ecdysozoa</taxon>
        <taxon>Arthropoda</taxon>
        <taxon>Hexapoda</taxon>
        <taxon>Insecta</taxon>
        <taxon>Pterygota</taxon>
        <taxon>Neoptera</taxon>
        <taxon>Endopterygota</taxon>
        <taxon>Diptera</taxon>
        <taxon>Brachycera</taxon>
        <taxon>Muscomorpha</taxon>
        <taxon>Ephydroidea</taxon>
        <taxon>Drosophilidae</taxon>
        <taxon>Drosophila</taxon>
        <taxon>Sophophora</taxon>
    </lineage>
</organism>
<evidence type="ECO:0000313" key="3">
    <source>
        <dbReference type="Proteomes" id="UP000268350"/>
    </source>
</evidence>
<feature type="compositionally biased region" description="Acidic residues" evidence="1">
    <location>
        <begin position="15"/>
        <end position="27"/>
    </location>
</feature>
<protein>
    <submittedName>
        <fullName evidence="2">Uncharacterized protein</fullName>
    </submittedName>
</protein>